<dbReference type="AlphaFoldDB" id="A0A1F5YID8"/>
<protein>
    <recommendedName>
        <fullName evidence="4">Short-chain dehydrogenase</fullName>
    </recommendedName>
</protein>
<dbReference type="Proteomes" id="UP000177396">
    <property type="component" value="Unassembled WGS sequence"/>
</dbReference>
<dbReference type="PRINTS" id="PR00080">
    <property type="entry name" value="SDRFAMILY"/>
</dbReference>
<sequence>MRNLSGKIALVTGSATNLGHAIAVDLAQQKINVAIHYHKSKKEALRTLQEVNKLSRGFAFQADLTDQQLVMQMFKSVKEKLGNIDILINLIGNFIYQPIDKTDFRKFRDVIESNLYSSFLCCQNALPEMKRKKWGRIINFGCVGAESLTVRKNTTPYYIAKTGVIMLTRVLAYEYAKYNITVNSVSPGILKTSIVKTKTPSGRLADFSDIINIINFLLKEESNYINGANIEVSGAWRPGFEG</sequence>
<dbReference type="InterPro" id="IPR050259">
    <property type="entry name" value="SDR"/>
</dbReference>
<dbReference type="FunFam" id="3.40.50.720:FF:000084">
    <property type="entry name" value="Short-chain dehydrogenase reductase"/>
    <property type="match status" value="1"/>
</dbReference>
<proteinExistence type="inferred from homology"/>
<comment type="caution">
    <text evidence="2">The sequence shown here is derived from an EMBL/GenBank/DDBJ whole genome shotgun (WGS) entry which is preliminary data.</text>
</comment>
<dbReference type="Gene3D" id="3.40.50.720">
    <property type="entry name" value="NAD(P)-binding Rossmann-like Domain"/>
    <property type="match status" value="1"/>
</dbReference>
<gene>
    <name evidence="2" type="ORF">A2153_03670</name>
</gene>
<evidence type="ECO:0000313" key="3">
    <source>
        <dbReference type="Proteomes" id="UP000177396"/>
    </source>
</evidence>
<dbReference type="CDD" id="cd05233">
    <property type="entry name" value="SDR_c"/>
    <property type="match status" value="1"/>
</dbReference>
<reference evidence="2 3" key="1">
    <citation type="journal article" date="2016" name="Nat. Commun.">
        <title>Thousands of microbial genomes shed light on interconnected biogeochemical processes in an aquifer system.</title>
        <authorList>
            <person name="Anantharaman K."/>
            <person name="Brown C.T."/>
            <person name="Hug L.A."/>
            <person name="Sharon I."/>
            <person name="Castelle C.J."/>
            <person name="Probst A.J."/>
            <person name="Thomas B.C."/>
            <person name="Singh A."/>
            <person name="Wilkins M.J."/>
            <person name="Karaoz U."/>
            <person name="Brodie E.L."/>
            <person name="Williams K.H."/>
            <person name="Hubbard S.S."/>
            <person name="Banfield J.F."/>
        </authorList>
    </citation>
    <scope>NUCLEOTIDE SEQUENCE [LARGE SCALE GENOMIC DNA]</scope>
</reference>
<accession>A0A1F5YID8</accession>
<dbReference type="PANTHER" id="PTHR42879:SF2">
    <property type="entry name" value="3-OXOACYL-[ACYL-CARRIER-PROTEIN] REDUCTASE FABG"/>
    <property type="match status" value="1"/>
</dbReference>
<dbReference type="EMBL" id="MFJB01000055">
    <property type="protein sequence ID" value="OGF99631.1"/>
    <property type="molecule type" value="Genomic_DNA"/>
</dbReference>
<name>A0A1F5YID8_9BACT</name>
<comment type="similarity">
    <text evidence="1">Belongs to the short-chain dehydrogenases/reductases (SDR) family.</text>
</comment>
<dbReference type="PRINTS" id="PR00081">
    <property type="entry name" value="GDHRDH"/>
</dbReference>
<dbReference type="InterPro" id="IPR002347">
    <property type="entry name" value="SDR_fam"/>
</dbReference>
<dbReference type="InterPro" id="IPR036291">
    <property type="entry name" value="NAD(P)-bd_dom_sf"/>
</dbReference>
<dbReference type="PANTHER" id="PTHR42879">
    <property type="entry name" value="3-OXOACYL-(ACYL-CARRIER-PROTEIN) REDUCTASE"/>
    <property type="match status" value="1"/>
</dbReference>
<dbReference type="Pfam" id="PF13561">
    <property type="entry name" value="adh_short_C2"/>
    <property type="match status" value="1"/>
</dbReference>
<organism evidence="2 3">
    <name type="scientific">Candidatus Gottesmanbacteria bacterium RBG_16_38_7b</name>
    <dbReference type="NCBI Taxonomy" id="1798372"/>
    <lineage>
        <taxon>Bacteria</taxon>
        <taxon>Candidatus Gottesmaniibacteriota</taxon>
    </lineage>
</organism>
<dbReference type="SUPFAM" id="SSF51735">
    <property type="entry name" value="NAD(P)-binding Rossmann-fold domains"/>
    <property type="match status" value="1"/>
</dbReference>
<evidence type="ECO:0000256" key="1">
    <source>
        <dbReference type="ARBA" id="ARBA00006484"/>
    </source>
</evidence>
<evidence type="ECO:0008006" key="4">
    <source>
        <dbReference type="Google" id="ProtNLM"/>
    </source>
</evidence>
<evidence type="ECO:0000313" key="2">
    <source>
        <dbReference type="EMBL" id="OGF99631.1"/>
    </source>
</evidence>